<proteinExistence type="predicted"/>
<sequence>MHTVYVDSAVNDQVRRERLYDGQIFVFTPRPSTIALIQHARKMIETAFGKLDPRDAQFHMSVEEYVSIVAPLKPQFIHHPETKGLIQDILRDFSCDLEQTYLDVPRLRMVTSNGYLTSGVGYAHHPHRDTWYSAPMCQLNWWLPIYEIETECSMAFHPRYWSQGVRNESSSFNYYEWNKTGRKSAAQHIKSDTRKQPHAVEEIELNPQIRVVCPAGGIVLFAGAQLHSTVPNTSGFTRYSIDFRTVHLDEVRSMGGAPNVDSESTGTSLRDFMRGSDLTRLPEEIVAQYDKGDPADEGLIFKPDSLGDVDERELSVVS</sequence>
<organism evidence="1 2">
    <name type="scientific">Myxacorys almedinensis A</name>
    <dbReference type="NCBI Taxonomy" id="2690445"/>
    <lineage>
        <taxon>Bacteria</taxon>
        <taxon>Bacillati</taxon>
        <taxon>Cyanobacteriota</taxon>
        <taxon>Cyanophyceae</taxon>
        <taxon>Leptolyngbyales</taxon>
        <taxon>Leptolyngbyaceae</taxon>
        <taxon>Myxacorys</taxon>
        <taxon>Myxacorys almedinensis</taxon>
    </lineage>
</organism>
<reference evidence="1" key="1">
    <citation type="submission" date="2019-12" db="EMBL/GenBank/DDBJ databases">
        <title>High-Quality draft genome sequences of three cyanobacteria isolated from the limestone walls of the Old Cathedral of Coimbra.</title>
        <authorList>
            <person name="Tiago I."/>
            <person name="Soares F."/>
            <person name="Portugal A."/>
        </authorList>
    </citation>
    <scope>NUCLEOTIDE SEQUENCE</scope>
    <source>
        <strain evidence="1">A</strain>
    </source>
</reference>
<name>A0A8J7Z6Q4_9CYAN</name>
<dbReference type="SUPFAM" id="SSF51197">
    <property type="entry name" value="Clavaminate synthase-like"/>
    <property type="match status" value="1"/>
</dbReference>
<dbReference type="Proteomes" id="UP000646053">
    <property type="component" value="Unassembled WGS sequence"/>
</dbReference>
<dbReference type="EMBL" id="WVIE01000004">
    <property type="protein sequence ID" value="NDJ16485.1"/>
    <property type="molecule type" value="Genomic_DNA"/>
</dbReference>
<comment type="caution">
    <text evidence="1">The sequence shown here is derived from an EMBL/GenBank/DDBJ whole genome shotgun (WGS) entry which is preliminary data.</text>
</comment>
<dbReference type="GO" id="GO:0016706">
    <property type="term" value="F:2-oxoglutarate-dependent dioxygenase activity"/>
    <property type="evidence" value="ECO:0007669"/>
    <property type="project" value="UniProtKB-ARBA"/>
</dbReference>
<dbReference type="Gene3D" id="2.60.120.620">
    <property type="entry name" value="q2cbj1_9rhob like domain"/>
    <property type="match status" value="1"/>
</dbReference>
<evidence type="ECO:0000313" key="2">
    <source>
        <dbReference type="Proteomes" id="UP000646053"/>
    </source>
</evidence>
<evidence type="ECO:0008006" key="3">
    <source>
        <dbReference type="Google" id="ProtNLM"/>
    </source>
</evidence>
<accession>A0A8J7Z6Q4</accession>
<dbReference type="InterPro" id="IPR008775">
    <property type="entry name" value="Phytyl_CoA_dOase-like"/>
</dbReference>
<protein>
    <recommendedName>
        <fullName evidence="3">Phytanoyl-CoA dioxygenase family protein</fullName>
    </recommendedName>
</protein>
<dbReference type="AlphaFoldDB" id="A0A8J7Z6Q4"/>
<dbReference type="Pfam" id="PF05721">
    <property type="entry name" value="PhyH"/>
    <property type="match status" value="1"/>
</dbReference>
<keyword evidence="2" id="KW-1185">Reference proteome</keyword>
<gene>
    <name evidence="1" type="ORF">GS601_04125</name>
</gene>
<evidence type="ECO:0000313" key="1">
    <source>
        <dbReference type="EMBL" id="NDJ16485.1"/>
    </source>
</evidence>
<dbReference type="RefSeq" id="WP_162422015.1">
    <property type="nucleotide sequence ID" value="NZ_WVIE01000004.1"/>
</dbReference>